<gene>
    <name evidence="3 6" type="primary">rpsO</name>
    <name evidence="6" type="ORF">WCY31_10230</name>
</gene>
<evidence type="ECO:0000256" key="3">
    <source>
        <dbReference type="HAMAP-Rule" id="MF_01343"/>
    </source>
</evidence>
<comment type="function">
    <text evidence="3">Forms an intersubunit bridge (bridge B4) with the 23S rRNA of the 50S subunit in the ribosome.</text>
</comment>
<evidence type="ECO:0000256" key="2">
    <source>
        <dbReference type="ARBA" id="ARBA00023274"/>
    </source>
</evidence>
<dbReference type="PANTHER" id="PTHR23321:SF26">
    <property type="entry name" value="SMALL RIBOSOMAL SUBUNIT PROTEIN US15M"/>
    <property type="match status" value="1"/>
</dbReference>
<dbReference type="GO" id="GO:0005840">
    <property type="term" value="C:ribosome"/>
    <property type="evidence" value="ECO:0007669"/>
    <property type="project" value="UniProtKB-KW"/>
</dbReference>
<comment type="function">
    <text evidence="3 5">One of the primary rRNA binding proteins, it binds directly to 16S rRNA where it helps nucleate assembly of the platform of the 30S subunit by binding and bridging several RNA helices of the 16S rRNA.</text>
</comment>
<evidence type="ECO:0000256" key="4">
    <source>
        <dbReference type="RuleBase" id="RU003919"/>
    </source>
</evidence>
<dbReference type="Pfam" id="PF00312">
    <property type="entry name" value="Ribosomal_S15"/>
    <property type="match status" value="1"/>
</dbReference>
<keyword evidence="3 5" id="KW-0694">RNA-binding</keyword>
<dbReference type="Gene3D" id="6.10.250.3130">
    <property type="match status" value="1"/>
</dbReference>
<sequence>MALDAAKKQEIVKKFGRNENDTGSSEVQIALLSTRIAELTEHLKTFKKDHASRLGLLKLVGQRRRLMRYFKRTNRVAYDKLVADLGIRDNI</sequence>
<dbReference type="RefSeq" id="WP_231018996.1">
    <property type="nucleotide sequence ID" value="NZ_CP147920.1"/>
</dbReference>
<dbReference type="Gene3D" id="1.10.287.10">
    <property type="entry name" value="S15/NS1, RNA-binding"/>
    <property type="match status" value="1"/>
</dbReference>
<dbReference type="InterPro" id="IPR005290">
    <property type="entry name" value="Ribosomal_uS15_bac-type"/>
</dbReference>
<dbReference type="CDD" id="cd00353">
    <property type="entry name" value="Ribosomal_S15p_S13e"/>
    <property type="match status" value="1"/>
</dbReference>
<dbReference type="PROSITE" id="PS00362">
    <property type="entry name" value="RIBOSOMAL_S15"/>
    <property type="match status" value="1"/>
</dbReference>
<dbReference type="InterPro" id="IPR000589">
    <property type="entry name" value="Ribosomal_uS15"/>
</dbReference>
<keyword evidence="7" id="KW-1185">Reference proteome</keyword>
<evidence type="ECO:0000256" key="1">
    <source>
        <dbReference type="ARBA" id="ARBA00022980"/>
    </source>
</evidence>
<keyword evidence="1 3" id="KW-0689">Ribosomal protein</keyword>
<keyword evidence="3 5" id="KW-0699">rRNA-binding</keyword>
<dbReference type="Proteomes" id="UP001447842">
    <property type="component" value="Chromosome"/>
</dbReference>
<proteinExistence type="inferred from homology"/>
<evidence type="ECO:0000313" key="6">
    <source>
        <dbReference type="EMBL" id="XAU14618.1"/>
    </source>
</evidence>
<dbReference type="SUPFAM" id="SSF47060">
    <property type="entry name" value="S15/NS1 RNA-binding domain"/>
    <property type="match status" value="1"/>
</dbReference>
<comment type="subunit">
    <text evidence="3">Part of the 30S ribosomal subunit. Forms a bridge to the 50S subunit in the 70S ribosome, contacting the 23S rRNA.</text>
</comment>
<dbReference type="InterPro" id="IPR009068">
    <property type="entry name" value="uS15_NS1_RNA-bd_sf"/>
</dbReference>
<keyword evidence="2 3" id="KW-0687">Ribonucleoprotein</keyword>
<protein>
    <recommendedName>
        <fullName evidence="3">Small ribosomal subunit protein uS15</fullName>
    </recommendedName>
</protein>
<dbReference type="HAMAP" id="MF_01343_B">
    <property type="entry name" value="Ribosomal_uS15_B"/>
    <property type="match status" value="1"/>
</dbReference>
<comment type="similarity">
    <text evidence="3 4">Belongs to the universal ribosomal protein uS15 family.</text>
</comment>
<dbReference type="NCBIfam" id="TIGR00952">
    <property type="entry name" value="S15_bact"/>
    <property type="match status" value="1"/>
</dbReference>
<evidence type="ECO:0000256" key="5">
    <source>
        <dbReference type="RuleBase" id="RU004524"/>
    </source>
</evidence>
<accession>A0ABZ3H9Z3</accession>
<dbReference type="PANTHER" id="PTHR23321">
    <property type="entry name" value="RIBOSOMAL PROTEIN S15, BACTERIAL AND ORGANELLAR"/>
    <property type="match status" value="1"/>
</dbReference>
<dbReference type="EMBL" id="CP147920">
    <property type="protein sequence ID" value="XAU14618.1"/>
    <property type="molecule type" value="Genomic_DNA"/>
</dbReference>
<reference evidence="6 7" key="1">
    <citation type="submission" date="2024-03" db="EMBL/GenBank/DDBJ databases">
        <title>Sulfurimonas sp. HSL3-1.</title>
        <authorList>
            <person name="Wang S."/>
        </authorList>
    </citation>
    <scope>NUCLEOTIDE SEQUENCE [LARGE SCALE GENOMIC DNA]</scope>
    <source>
        <strain evidence="6 7">HSL3-1</strain>
    </source>
</reference>
<evidence type="ECO:0000313" key="7">
    <source>
        <dbReference type="Proteomes" id="UP001447842"/>
    </source>
</evidence>
<name>A0ABZ3H9Z3_9BACT</name>
<dbReference type="SMART" id="SM01387">
    <property type="entry name" value="Ribosomal_S15"/>
    <property type="match status" value="1"/>
</dbReference>
<organism evidence="6 7">
    <name type="scientific">Sulfurimonas diazotrophicus</name>
    <dbReference type="NCBI Taxonomy" id="3131939"/>
    <lineage>
        <taxon>Bacteria</taxon>
        <taxon>Pseudomonadati</taxon>
        <taxon>Campylobacterota</taxon>
        <taxon>Epsilonproteobacteria</taxon>
        <taxon>Campylobacterales</taxon>
        <taxon>Sulfurimonadaceae</taxon>
        <taxon>Sulfurimonas</taxon>
    </lineage>
</organism>